<dbReference type="Proteomes" id="UP000077315">
    <property type="component" value="Unassembled WGS sequence"/>
</dbReference>
<evidence type="ECO:0000313" key="2">
    <source>
        <dbReference type="Proteomes" id="UP000077315"/>
    </source>
</evidence>
<dbReference type="VEuPathDB" id="FungiDB:PHYBLDRAFT_168597"/>
<evidence type="ECO:0000313" key="1">
    <source>
        <dbReference type="EMBL" id="OAD73245.1"/>
    </source>
</evidence>
<name>A0A162X8P6_PHYB8</name>
<dbReference type="InParanoid" id="A0A162X8P6"/>
<accession>A0A162X8P6</accession>
<dbReference type="AlphaFoldDB" id="A0A162X8P6"/>
<reference evidence="2" key="1">
    <citation type="submission" date="2015-06" db="EMBL/GenBank/DDBJ databases">
        <title>Expansion of signal transduction pathways in fungi by whole-genome duplication.</title>
        <authorList>
            <consortium name="DOE Joint Genome Institute"/>
            <person name="Corrochano L.M."/>
            <person name="Kuo A."/>
            <person name="Marcet-Houben M."/>
            <person name="Polaino S."/>
            <person name="Salamov A."/>
            <person name="Villalobos J.M."/>
            <person name="Alvarez M.I."/>
            <person name="Avalos J."/>
            <person name="Benito E.P."/>
            <person name="Benoit I."/>
            <person name="Burger G."/>
            <person name="Camino L.P."/>
            <person name="Canovas D."/>
            <person name="Cerda-Olmedo E."/>
            <person name="Cheng J.-F."/>
            <person name="Dominguez A."/>
            <person name="Elias M."/>
            <person name="Eslava A.P."/>
            <person name="Glaser F."/>
            <person name="Grimwood J."/>
            <person name="Gutierrez G."/>
            <person name="Heitman J."/>
            <person name="Henrissat B."/>
            <person name="Iturriaga E.A."/>
            <person name="Lang B.F."/>
            <person name="Lavin J.L."/>
            <person name="Lee S."/>
            <person name="Li W."/>
            <person name="Lindquist E."/>
            <person name="Lopez-Garcia S."/>
            <person name="Luque E.M."/>
            <person name="Marcos A.T."/>
            <person name="Martin J."/>
            <person name="McCluskey K."/>
            <person name="Medina H.R."/>
            <person name="Miralles-Duran A."/>
            <person name="Miyazaki A."/>
            <person name="Munoz-Torres E."/>
            <person name="Oguiza J.A."/>
            <person name="Ohm R."/>
            <person name="Olmedo M."/>
            <person name="Orejas M."/>
            <person name="Ortiz-Castellanos L."/>
            <person name="Pisabarro A.G."/>
            <person name="Rodriguez-Romero J."/>
            <person name="Ruiz-Herrera J."/>
            <person name="Ruiz-Vazquez R."/>
            <person name="Sanz C."/>
            <person name="Schackwitz W."/>
            <person name="Schmutz J."/>
            <person name="Shahriari M."/>
            <person name="Shelest E."/>
            <person name="Silva-Franco F."/>
            <person name="Soanes D."/>
            <person name="Syed K."/>
            <person name="Tagua V.G."/>
            <person name="Talbot N.J."/>
            <person name="Thon M."/>
            <person name="De vries R.P."/>
            <person name="Wiebenga A."/>
            <person name="Yadav J.S."/>
            <person name="Braun E.L."/>
            <person name="Baker S."/>
            <person name="Garre V."/>
            <person name="Horwitz B."/>
            <person name="Torres-Martinez S."/>
            <person name="Idnurm A."/>
            <person name="Herrera-Estrella A."/>
            <person name="Gabaldon T."/>
            <person name="Grigoriev I.V."/>
        </authorList>
    </citation>
    <scope>NUCLEOTIDE SEQUENCE [LARGE SCALE GENOMIC DNA]</scope>
    <source>
        <strain evidence="2">NRRL 1555(-)</strain>
    </source>
</reference>
<proteinExistence type="predicted"/>
<dbReference type="GeneID" id="28996804"/>
<dbReference type="RefSeq" id="XP_018291285.1">
    <property type="nucleotide sequence ID" value="XM_018435898.1"/>
</dbReference>
<dbReference type="EMBL" id="KV440981">
    <property type="protein sequence ID" value="OAD73245.1"/>
    <property type="molecule type" value="Genomic_DNA"/>
</dbReference>
<sequence length="229" mass="27230">MEKSVFSFHTLPSKVREMTDRQVLVYIRRIYDLVTKVKKDHIKHIYLNFETIERDKDICIKDLLNFQKKIKFKQGRIIHIRITLEIGHLQYNISNQTINTTTCSVLTLLSQLYDAPSLNEKNKKQKTGMDSKYPIVARHNLKWFYKYWPLECYVDYNMGALKLSKEGTDTALEYYQKFHLNKASKVLKDNRFYYGHVPLVKRKCELNRGYAELRFGKIETSPVICPTKY</sequence>
<protein>
    <submittedName>
        <fullName evidence="1">Uncharacterized protein</fullName>
    </submittedName>
</protein>
<gene>
    <name evidence="1" type="ORF">PHYBLDRAFT_168597</name>
</gene>
<organism evidence="1 2">
    <name type="scientific">Phycomyces blakesleeanus (strain ATCC 8743b / DSM 1359 / FGSC 10004 / NBRC 33097 / NRRL 1555)</name>
    <dbReference type="NCBI Taxonomy" id="763407"/>
    <lineage>
        <taxon>Eukaryota</taxon>
        <taxon>Fungi</taxon>
        <taxon>Fungi incertae sedis</taxon>
        <taxon>Mucoromycota</taxon>
        <taxon>Mucoromycotina</taxon>
        <taxon>Mucoromycetes</taxon>
        <taxon>Mucorales</taxon>
        <taxon>Phycomycetaceae</taxon>
        <taxon>Phycomyces</taxon>
    </lineage>
</organism>
<keyword evidence="2" id="KW-1185">Reference proteome</keyword>